<evidence type="ECO:0000256" key="1">
    <source>
        <dbReference type="SAM" id="MobiDB-lite"/>
    </source>
</evidence>
<feature type="compositionally biased region" description="Low complexity" evidence="1">
    <location>
        <begin position="26"/>
        <end position="49"/>
    </location>
</feature>
<feature type="compositionally biased region" description="Low complexity" evidence="1">
    <location>
        <begin position="76"/>
        <end position="94"/>
    </location>
</feature>
<dbReference type="WBParaSite" id="PTRK_0001409200.1">
    <property type="protein sequence ID" value="PTRK_0001409200.1"/>
    <property type="gene ID" value="PTRK_0001409200"/>
</dbReference>
<evidence type="ECO:0000313" key="3">
    <source>
        <dbReference type="WBParaSite" id="PTRK_0001409200.1"/>
    </source>
</evidence>
<sequence length="238" mass="25615">MPNNNKTTNIILGGRKENKRGGYGGCNSPNSSSDSTGPSNSSQNSSYGSKVVTPRRNGKNNNVRRPTSLVVYEVCSSDSGLSSPPRSYHSSGSPIQLSRQHQKKNNQYSSFHSNISPSTTPNRGKGFNYGNQSSYNNTSTQQGTRNNNGSPKNSRRREGSTIISSQHQYFAASTTNGSPLPDKLPLPPTSWLNEISRSTQNTPVKASTLQTIENGIPQLAANSIRMNPFHLIAAVAAS</sequence>
<reference evidence="3" key="1">
    <citation type="submission" date="2017-02" db="UniProtKB">
        <authorList>
            <consortium name="WormBaseParasite"/>
        </authorList>
    </citation>
    <scope>IDENTIFICATION</scope>
</reference>
<accession>A0A0N4ZZ78</accession>
<organism evidence="2 3">
    <name type="scientific">Parastrongyloides trichosuri</name>
    <name type="common">Possum-specific nematode worm</name>
    <dbReference type="NCBI Taxonomy" id="131310"/>
    <lineage>
        <taxon>Eukaryota</taxon>
        <taxon>Metazoa</taxon>
        <taxon>Ecdysozoa</taxon>
        <taxon>Nematoda</taxon>
        <taxon>Chromadorea</taxon>
        <taxon>Rhabditida</taxon>
        <taxon>Tylenchina</taxon>
        <taxon>Panagrolaimomorpha</taxon>
        <taxon>Strongyloidoidea</taxon>
        <taxon>Strongyloididae</taxon>
        <taxon>Parastrongyloides</taxon>
    </lineage>
</organism>
<dbReference type="Proteomes" id="UP000038045">
    <property type="component" value="Unplaced"/>
</dbReference>
<feature type="compositionally biased region" description="Polar residues" evidence="1">
    <location>
        <begin position="129"/>
        <end position="152"/>
    </location>
</feature>
<feature type="region of interest" description="Disordered" evidence="1">
    <location>
        <begin position="1"/>
        <end position="161"/>
    </location>
</feature>
<name>A0A0N4ZZ78_PARTI</name>
<keyword evidence="2" id="KW-1185">Reference proteome</keyword>
<feature type="compositionally biased region" description="Polar residues" evidence="1">
    <location>
        <begin position="1"/>
        <end position="10"/>
    </location>
</feature>
<feature type="compositionally biased region" description="Polar residues" evidence="1">
    <location>
        <begin position="95"/>
        <end position="122"/>
    </location>
</feature>
<protein>
    <submittedName>
        <fullName evidence="3">Uncharacterized protein</fullName>
    </submittedName>
</protein>
<proteinExistence type="predicted"/>
<dbReference type="AlphaFoldDB" id="A0A0N4ZZ78"/>
<evidence type="ECO:0000313" key="2">
    <source>
        <dbReference type="Proteomes" id="UP000038045"/>
    </source>
</evidence>